<proteinExistence type="predicted"/>
<gene>
    <name evidence="1" type="ORF">METZ01_LOCUS453911</name>
</gene>
<dbReference type="EMBL" id="UINC01188035">
    <property type="protein sequence ID" value="SVE01057.1"/>
    <property type="molecule type" value="Genomic_DNA"/>
</dbReference>
<sequence length="38" mass="4002">MTTLDTTTTPTDDRPVALLCTSNGVGLGHLTRQMAVGR</sequence>
<reference evidence="1" key="1">
    <citation type="submission" date="2018-05" db="EMBL/GenBank/DDBJ databases">
        <authorList>
            <person name="Lanie J.A."/>
            <person name="Ng W.-L."/>
            <person name="Kazmierczak K.M."/>
            <person name="Andrzejewski T.M."/>
            <person name="Davidsen T.M."/>
            <person name="Wayne K.J."/>
            <person name="Tettelin H."/>
            <person name="Glass J.I."/>
            <person name="Rusch D."/>
            <person name="Podicherti R."/>
            <person name="Tsui H.-C.T."/>
            <person name="Winkler M.E."/>
        </authorList>
    </citation>
    <scope>NUCLEOTIDE SEQUENCE</scope>
</reference>
<protein>
    <submittedName>
        <fullName evidence="1">Uncharacterized protein</fullName>
    </submittedName>
</protein>
<organism evidence="1">
    <name type="scientific">marine metagenome</name>
    <dbReference type="NCBI Taxonomy" id="408172"/>
    <lineage>
        <taxon>unclassified sequences</taxon>
        <taxon>metagenomes</taxon>
        <taxon>ecological metagenomes</taxon>
    </lineage>
</organism>
<feature type="non-terminal residue" evidence="1">
    <location>
        <position position="38"/>
    </location>
</feature>
<dbReference type="AlphaFoldDB" id="A0A382ZZR8"/>
<accession>A0A382ZZR8</accession>
<name>A0A382ZZR8_9ZZZZ</name>
<evidence type="ECO:0000313" key="1">
    <source>
        <dbReference type="EMBL" id="SVE01057.1"/>
    </source>
</evidence>